<dbReference type="Gene3D" id="1.10.1450.10">
    <property type="entry name" value="Tetraspanin"/>
    <property type="match status" value="1"/>
</dbReference>
<evidence type="ECO:0000256" key="2">
    <source>
        <dbReference type="ARBA" id="ARBA00006840"/>
    </source>
</evidence>
<evidence type="ECO:0000256" key="1">
    <source>
        <dbReference type="ARBA" id="ARBA00004141"/>
    </source>
</evidence>
<dbReference type="AlphaFoldDB" id="A0AAD8FPE2"/>
<keyword evidence="3 7" id="KW-0812">Transmembrane</keyword>
<accession>A0AAD8FPE2</accession>
<sequence>MAGSHRCLGCLKYLMFIFNLVFWLGGCGLFGVGVWLAVTQAPFATLSSSFPSVSAANLILVAGGVTMVIGFIGCLGAVKEHRCLLMSFFVILLLIFLTEVIVGGVLYFYRKQVRRERRGERGEERGERRERRECVILLCSSQFKCCGVSNSSEWNEILGVSEFPRSCCSGTGQPVCKTWDTPCYRQVKDWLHEHIHSVLVFGIAIGIVQVFALGFSLLLYCQIRRAEKYLN</sequence>
<evidence type="ECO:0000313" key="9">
    <source>
        <dbReference type="Proteomes" id="UP001230051"/>
    </source>
</evidence>
<feature type="disulfide bond" evidence="6">
    <location>
        <begin position="146"/>
        <end position="167"/>
    </location>
</feature>
<comment type="caution">
    <text evidence="8">The sequence shown here is derived from an EMBL/GenBank/DDBJ whole genome shotgun (WGS) entry which is preliminary data.</text>
</comment>
<dbReference type="GO" id="GO:0005886">
    <property type="term" value="C:plasma membrane"/>
    <property type="evidence" value="ECO:0007669"/>
    <property type="project" value="TreeGrafter"/>
</dbReference>
<gene>
    <name evidence="8" type="ORF">AOXY_G31677</name>
</gene>
<keyword evidence="4 7" id="KW-1133">Transmembrane helix</keyword>
<evidence type="ECO:0000256" key="3">
    <source>
        <dbReference type="ARBA" id="ARBA00022692"/>
    </source>
</evidence>
<evidence type="ECO:0000256" key="6">
    <source>
        <dbReference type="PIRSR" id="PIRSR002419-1"/>
    </source>
</evidence>
<comment type="similarity">
    <text evidence="2 7">Belongs to the tetraspanin (TM4SF) family.</text>
</comment>
<evidence type="ECO:0000256" key="5">
    <source>
        <dbReference type="ARBA" id="ARBA00023136"/>
    </source>
</evidence>
<dbReference type="SUPFAM" id="SSF48652">
    <property type="entry name" value="Tetraspanin"/>
    <property type="match status" value="1"/>
</dbReference>
<dbReference type="PANTHER" id="PTHR19282">
    <property type="entry name" value="TETRASPANIN"/>
    <property type="match status" value="1"/>
</dbReference>
<reference evidence="8" key="1">
    <citation type="submission" date="2022-02" db="EMBL/GenBank/DDBJ databases">
        <title>Atlantic sturgeon de novo genome assembly.</title>
        <authorList>
            <person name="Stock M."/>
            <person name="Klopp C."/>
            <person name="Guiguen Y."/>
            <person name="Cabau C."/>
            <person name="Parinello H."/>
            <person name="Santidrian Yebra-Pimentel E."/>
            <person name="Kuhl H."/>
            <person name="Dirks R.P."/>
            <person name="Guessner J."/>
            <person name="Wuertz S."/>
            <person name="Du K."/>
            <person name="Schartl M."/>
        </authorList>
    </citation>
    <scope>NUCLEOTIDE SEQUENCE</scope>
    <source>
        <strain evidence="8">STURGEONOMICS-FGT-2020</strain>
        <tissue evidence="8">Whole blood</tissue>
    </source>
</reference>
<evidence type="ECO:0000256" key="4">
    <source>
        <dbReference type="ARBA" id="ARBA00022989"/>
    </source>
</evidence>
<comment type="subcellular location">
    <subcellularLocation>
        <location evidence="1 7">Membrane</location>
        <topology evidence="1 7">Multi-pass membrane protein</topology>
    </subcellularLocation>
</comment>
<feature type="transmembrane region" description="Helical" evidence="7">
    <location>
        <begin position="198"/>
        <end position="221"/>
    </location>
</feature>
<dbReference type="PRINTS" id="PR00259">
    <property type="entry name" value="TMFOUR"/>
</dbReference>
<feature type="transmembrane region" description="Helical" evidence="7">
    <location>
        <begin position="85"/>
        <end position="109"/>
    </location>
</feature>
<organism evidence="8 9">
    <name type="scientific">Acipenser oxyrinchus oxyrinchus</name>
    <dbReference type="NCBI Taxonomy" id="40147"/>
    <lineage>
        <taxon>Eukaryota</taxon>
        <taxon>Metazoa</taxon>
        <taxon>Chordata</taxon>
        <taxon>Craniata</taxon>
        <taxon>Vertebrata</taxon>
        <taxon>Euteleostomi</taxon>
        <taxon>Actinopterygii</taxon>
        <taxon>Chondrostei</taxon>
        <taxon>Acipenseriformes</taxon>
        <taxon>Acipenseridae</taxon>
        <taxon>Acipenser</taxon>
    </lineage>
</organism>
<dbReference type="PROSITE" id="PS00421">
    <property type="entry name" value="TM4_1"/>
    <property type="match status" value="1"/>
</dbReference>
<name>A0AAD8FPE2_ACIOX</name>
<proteinExistence type="inferred from homology"/>
<keyword evidence="5 7" id="KW-0472">Membrane</keyword>
<evidence type="ECO:0000256" key="7">
    <source>
        <dbReference type="RuleBase" id="RU361218"/>
    </source>
</evidence>
<feature type="transmembrane region" description="Helical" evidence="7">
    <location>
        <begin position="12"/>
        <end position="38"/>
    </location>
</feature>
<dbReference type="InterPro" id="IPR018503">
    <property type="entry name" value="Tetraspanin_CS"/>
</dbReference>
<dbReference type="Pfam" id="PF00335">
    <property type="entry name" value="Tetraspanin"/>
    <property type="match status" value="1"/>
</dbReference>
<dbReference type="InterPro" id="IPR008952">
    <property type="entry name" value="Tetraspanin_EC2_sf"/>
</dbReference>
<dbReference type="InterPro" id="IPR018499">
    <property type="entry name" value="Tetraspanin/Peripherin"/>
</dbReference>
<keyword evidence="6" id="KW-1015">Disulfide bond</keyword>
<dbReference type="Proteomes" id="UP001230051">
    <property type="component" value="Unassembled WGS sequence"/>
</dbReference>
<feature type="transmembrane region" description="Helical" evidence="7">
    <location>
        <begin position="58"/>
        <end position="78"/>
    </location>
</feature>
<evidence type="ECO:0000313" key="8">
    <source>
        <dbReference type="EMBL" id="KAK1152085.1"/>
    </source>
</evidence>
<protein>
    <recommendedName>
        <fullName evidence="7">Tetraspanin</fullName>
    </recommendedName>
</protein>
<dbReference type="InterPro" id="IPR000301">
    <property type="entry name" value="Tetraspanin_animals"/>
</dbReference>
<dbReference type="EMBL" id="JAGXEW010000048">
    <property type="protein sequence ID" value="KAK1152085.1"/>
    <property type="molecule type" value="Genomic_DNA"/>
</dbReference>
<keyword evidence="9" id="KW-1185">Reference proteome</keyword>
<dbReference type="PIRSF" id="PIRSF002419">
    <property type="entry name" value="Tetraspanin"/>
    <property type="match status" value="1"/>
</dbReference>
<dbReference type="PANTHER" id="PTHR19282:SF377">
    <property type="entry name" value="TETRASPANIN"/>
    <property type="match status" value="1"/>
</dbReference>
<dbReference type="PROSITE" id="PS51257">
    <property type="entry name" value="PROKAR_LIPOPROTEIN"/>
    <property type="match status" value="1"/>
</dbReference>